<evidence type="ECO:0000313" key="2">
    <source>
        <dbReference type="Proteomes" id="UP001139516"/>
    </source>
</evidence>
<evidence type="ECO:0008006" key="3">
    <source>
        <dbReference type="Google" id="ProtNLM"/>
    </source>
</evidence>
<keyword evidence="2" id="KW-1185">Reference proteome</keyword>
<dbReference type="EMBL" id="JALPRX010000153">
    <property type="protein sequence ID" value="MCK8787854.1"/>
    <property type="molecule type" value="Genomic_DNA"/>
</dbReference>
<accession>A0A9X1YCE9</accession>
<dbReference type="RefSeq" id="WP_248669901.1">
    <property type="nucleotide sequence ID" value="NZ_JALPRX010000153.1"/>
</dbReference>
<dbReference type="Proteomes" id="UP001139516">
    <property type="component" value="Unassembled WGS sequence"/>
</dbReference>
<dbReference type="AlphaFoldDB" id="A0A9X1YCE9"/>
<evidence type="ECO:0000313" key="1">
    <source>
        <dbReference type="EMBL" id="MCK8787854.1"/>
    </source>
</evidence>
<protein>
    <recommendedName>
        <fullName evidence="3">Growth inhibitor PemK</fullName>
    </recommendedName>
</protein>
<reference evidence="1" key="1">
    <citation type="submission" date="2022-04" db="EMBL/GenBank/DDBJ databases">
        <title>Roseomonas acroporae sp. nov., isolated from coral Acropora digitifera.</title>
        <authorList>
            <person name="Sun H."/>
        </authorList>
    </citation>
    <scope>NUCLEOTIDE SEQUENCE</scope>
    <source>
        <strain evidence="1">NAR14</strain>
    </source>
</reference>
<sequence>MSWPEPEPGLVVRYAYLWRREQEAGREEGTKERPCAVVLALAGEDGGRPRVVVVPITHSPPRAPQEAVELPPATKRRLGLDEERSWVVVSEANRFLWPGPDLRFLPGQGPESAAYGVLPPDVFRAVRDRFLAGLRARRAAVVPRTE</sequence>
<proteinExistence type="predicted"/>
<organism evidence="1 2">
    <name type="scientific">Roseomonas acroporae</name>
    <dbReference type="NCBI Taxonomy" id="2937791"/>
    <lineage>
        <taxon>Bacteria</taxon>
        <taxon>Pseudomonadati</taxon>
        <taxon>Pseudomonadota</taxon>
        <taxon>Alphaproteobacteria</taxon>
        <taxon>Acetobacterales</taxon>
        <taxon>Roseomonadaceae</taxon>
        <taxon>Roseomonas</taxon>
    </lineage>
</organism>
<comment type="caution">
    <text evidence="1">The sequence shown here is derived from an EMBL/GenBank/DDBJ whole genome shotgun (WGS) entry which is preliminary data.</text>
</comment>
<name>A0A9X1YCE9_9PROT</name>
<gene>
    <name evidence="1" type="ORF">M0638_26220</name>
</gene>